<dbReference type="CDD" id="cd06068">
    <property type="entry name" value="H2MP_like-1"/>
    <property type="match status" value="1"/>
</dbReference>
<keyword evidence="4 5" id="KW-0378">Hydrolase</keyword>
<dbReference type="GO" id="GO:0004190">
    <property type="term" value="F:aspartic-type endopeptidase activity"/>
    <property type="evidence" value="ECO:0007669"/>
    <property type="project" value="UniProtKB-KW"/>
</dbReference>
<dbReference type="Gene3D" id="3.40.50.1450">
    <property type="entry name" value="HybD-like"/>
    <property type="match status" value="1"/>
</dbReference>
<dbReference type="GO" id="GO:0016485">
    <property type="term" value="P:protein processing"/>
    <property type="evidence" value="ECO:0007669"/>
    <property type="project" value="TreeGrafter"/>
</dbReference>
<protein>
    <submittedName>
        <fullName evidence="5">Hydrogenase 2 maturation protease</fullName>
        <ecNumber evidence="5">3.4.23.-</ecNumber>
    </submittedName>
</protein>
<gene>
    <name evidence="5" type="primary">hybD</name>
    <name evidence="5" type="ORF">SRB5_02460</name>
</gene>
<evidence type="ECO:0000256" key="1">
    <source>
        <dbReference type="ARBA" id="ARBA00006814"/>
    </source>
</evidence>
<dbReference type="EC" id="3.4.23.-" evidence="5"/>
<reference evidence="5 6" key="1">
    <citation type="submission" date="2019-10" db="EMBL/GenBank/DDBJ databases">
        <title>Streptomyces smaragdinus sp. nov. and Streptomyces fabii sp. nov., isolated from the gut of fungus growing-termite Macrotermes natalensis.</title>
        <authorList>
            <person name="Schwitalla J."/>
            <person name="Benndorf R."/>
            <person name="Martin K."/>
            <person name="De Beer W."/>
            <person name="Kaster A.-K."/>
            <person name="Vollmers J."/>
            <person name="Poulsen M."/>
            <person name="Beemelmanns C."/>
        </authorList>
    </citation>
    <scope>NUCLEOTIDE SEQUENCE [LARGE SCALE GENOMIC DNA]</scope>
    <source>
        <strain evidence="5 6">RB5</strain>
    </source>
</reference>
<evidence type="ECO:0000256" key="2">
    <source>
        <dbReference type="ARBA" id="ARBA00022670"/>
    </source>
</evidence>
<keyword evidence="6" id="KW-1185">Reference proteome</keyword>
<dbReference type="InterPro" id="IPR000671">
    <property type="entry name" value="Peptidase_A31"/>
</dbReference>
<dbReference type="EMBL" id="WEGJ01000001">
    <property type="protein sequence ID" value="MQY10140.1"/>
    <property type="molecule type" value="Genomic_DNA"/>
</dbReference>
<evidence type="ECO:0000256" key="4">
    <source>
        <dbReference type="ARBA" id="ARBA00022801"/>
    </source>
</evidence>
<dbReference type="Proteomes" id="UP000466345">
    <property type="component" value="Unassembled WGS sequence"/>
</dbReference>
<dbReference type="RefSeq" id="WP_323376728.1">
    <property type="nucleotide sequence ID" value="NZ_WEGJ01000001.1"/>
</dbReference>
<evidence type="ECO:0000256" key="3">
    <source>
        <dbReference type="ARBA" id="ARBA00022750"/>
    </source>
</evidence>
<dbReference type="PANTHER" id="PTHR30302">
    <property type="entry name" value="HYDROGENASE 1 MATURATION PROTEASE"/>
    <property type="match status" value="1"/>
</dbReference>
<dbReference type="GO" id="GO:0008047">
    <property type="term" value="F:enzyme activator activity"/>
    <property type="evidence" value="ECO:0007669"/>
    <property type="project" value="InterPro"/>
</dbReference>
<comment type="similarity">
    <text evidence="1">Belongs to the peptidase A31 family.</text>
</comment>
<organism evidence="5 6">
    <name type="scientific">Streptomyces smaragdinus</name>
    <dbReference type="NCBI Taxonomy" id="2585196"/>
    <lineage>
        <taxon>Bacteria</taxon>
        <taxon>Bacillati</taxon>
        <taxon>Actinomycetota</taxon>
        <taxon>Actinomycetes</taxon>
        <taxon>Kitasatosporales</taxon>
        <taxon>Streptomycetaceae</taxon>
        <taxon>Streptomyces</taxon>
    </lineage>
</organism>
<evidence type="ECO:0000313" key="5">
    <source>
        <dbReference type="EMBL" id="MQY10140.1"/>
    </source>
</evidence>
<proteinExistence type="inferred from homology"/>
<dbReference type="NCBIfam" id="TIGR00072">
    <property type="entry name" value="hydrog_prot"/>
    <property type="match status" value="1"/>
</dbReference>
<dbReference type="SUPFAM" id="SSF53163">
    <property type="entry name" value="HybD-like"/>
    <property type="match status" value="1"/>
</dbReference>
<dbReference type="InterPro" id="IPR023430">
    <property type="entry name" value="Pept_HybD-like_dom_sf"/>
</dbReference>
<keyword evidence="2 5" id="KW-0645">Protease</keyword>
<accession>A0A7K0C9L0</accession>
<sequence>MRTLVAGVGNVFLRDDGFGVEVVRRLAANPPPDGIRVADFGIRGVHLAYELMDGYEGLVLVDALRCGEPPGTLCVLDPELPAGPGPPVDAHDMGPEAVLALLRQLNVSLPWVRVVGCEPADLDEGMGLSPAVAGAVDEAVRLVRRLLDDRPVSKEAKDHA</sequence>
<dbReference type="PANTHER" id="PTHR30302:SF1">
    <property type="entry name" value="HYDROGENASE 2 MATURATION PROTEASE"/>
    <property type="match status" value="1"/>
</dbReference>
<evidence type="ECO:0000313" key="6">
    <source>
        <dbReference type="Proteomes" id="UP000466345"/>
    </source>
</evidence>
<name>A0A7K0C9L0_9ACTN</name>
<comment type="caution">
    <text evidence="5">The sequence shown here is derived from an EMBL/GenBank/DDBJ whole genome shotgun (WGS) entry which is preliminary data.</text>
</comment>
<dbReference type="PRINTS" id="PR00446">
    <property type="entry name" value="HYDRGNUPTAKE"/>
</dbReference>
<dbReference type="AlphaFoldDB" id="A0A7K0C9L0"/>
<dbReference type="Pfam" id="PF01750">
    <property type="entry name" value="HycI"/>
    <property type="match status" value="1"/>
</dbReference>
<keyword evidence="3" id="KW-0064">Aspartyl protease</keyword>